<comment type="caution">
    <text evidence="3">The sequence shown here is derived from an EMBL/GenBank/DDBJ whole genome shotgun (WGS) entry which is preliminary data.</text>
</comment>
<feature type="domain" description="PDEase" evidence="2">
    <location>
        <begin position="1"/>
        <end position="93"/>
    </location>
</feature>
<evidence type="ECO:0000256" key="1">
    <source>
        <dbReference type="SAM" id="MobiDB-lite"/>
    </source>
</evidence>
<name>A0ABD0QF60_CIRMR</name>
<dbReference type="InterPro" id="IPR002073">
    <property type="entry name" value="PDEase_catalytic_dom"/>
</dbReference>
<dbReference type="Proteomes" id="UP001529510">
    <property type="component" value="Unassembled WGS sequence"/>
</dbReference>
<evidence type="ECO:0000313" key="4">
    <source>
        <dbReference type="Proteomes" id="UP001529510"/>
    </source>
</evidence>
<gene>
    <name evidence="3" type="ORF">M9458_020522</name>
</gene>
<protein>
    <recommendedName>
        <fullName evidence="2">PDEase domain-containing protein</fullName>
    </recommendedName>
</protein>
<dbReference type="PROSITE" id="PS51845">
    <property type="entry name" value="PDEASE_I_2"/>
    <property type="match status" value="1"/>
</dbReference>
<evidence type="ECO:0000259" key="2">
    <source>
        <dbReference type="PROSITE" id="PS51845"/>
    </source>
</evidence>
<keyword evidence="4" id="KW-1185">Reference proteome</keyword>
<organism evidence="3 4">
    <name type="scientific">Cirrhinus mrigala</name>
    <name type="common">Mrigala</name>
    <dbReference type="NCBI Taxonomy" id="683832"/>
    <lineage>
        <taxon>Eukaryota</taxon>
        <taxon>Metazoa</taxon>
        <taxon>Chordata</taxon>
        <taxon>Craniata</taxon>
        <taxon>Vertebrata</taxon>
        <taxon>Euteleostomi</taxon>
        <taxon>Actinopterygii</taxon>
        <taxon>Neopterygii</taxon>
        <taxon>Teleostei</taxon>
        <taxon>Ostariophysi</taxon>
        <taxon>Cypriniformes</taxon>
        <taxon>Cyprinidae</taxon>
        <taxon>Labeoninae</taxon>
        <taxon>Labeonini</taxon>
        <taxon>Cirrhinus</taxon>
    </lineage>
</organism>
<accession>A0ABD0QF60</accession>
<sequence>FIDFIVEPTFSVLVDTTEKIISPLIEEAVKSGGVRRSSLTGRGSAAVVESVQRHSGRGSNDEQGGTTDYSLGGIDLKRIIQNNKERWKELSVQ</sequence>
<reference evidence="3 4" key="1">
    <citation type="submission" date="2024-05" db="EMBL/GenBank/DDBJ databases">
        <title>Genome sequencing and assembly of Indian major carp, Cirrhinus mrigala (Hamilton, 1822).</title>
        <authorList>
            <person name="Mohindra V."/>
            <person name="Chowdhury L.M."/>
            <person name="Lal K."/>
            <person name="Jena J.K."/>
        </authorList>
    </citation>
    <scope>NUCLEOTIDE SEQUENCE [LARGE SCALE GENOMIC DNA]</scope>
    <source>
        <strain evidence="3">CM1030</strain>
        <tissue evidence="3">Blood</tissue>
    </source>
</reference>
<dbReference type="AlphaFoldDB" id="A0ABD0QF60"/>
<feature type="compositionally biased region" description="Polar residues" evidence="1">
    <location>
        <begin position="57"/>
        <end position="69"/>
    </location>
</feature>
<feature type="non-terminal residue" evidence="3">
    <location>
        <position position="1"/>
    </location>
</feature>
<feature type="region of interest" description="Disordered" evidence="1">
    <location>
        <begin position="35"/>
        <end position="71"/>
    </location>
</feature>
<dbReference type="EMBL" id="JAMKFB020000009">
    <property type="protein sequence ID" value="KAL0184826.1"/>
    <property type="molecule type" value="Genomic_DNA"/>
</dbReference>
<feature type="non-terminal residue" evidence="3">
    <location>
        <position position="93"/>
    </location>
</feature>
<evidence type="ECO:0000313" key="3">
    <source>
        <dbReference type="EMBL" id="KAL0184826.1"/>
    </source>
</evidence>
<proteinExistence type="predicted"/>